<sequence length="88" mass="9245">MSAVRDSTGLSVAQRPRFDRAQPSEGRAGPPLPRGVMNGTVDLAFVCSAKSLPRLGTQAGTLDHRPDHGIAARGLAHVRCPSVCRDVA</sequence>
<gene>
    <name evidence="2" type="ORF">SAMN05444004_103223</name>
</gene>
<protein>
    <submittedName>
        <fullName evidence="2">Uncharacterized protein</fullName>
    </submittedName>
</protein>
<organism evidence="2 3">
    <name type="scientific">Jannaschia faecimaris</name>
    <dbReference type="NCBI Taxonomy" id="1244108"/>
    <lineage>
        <taxon>Bacteria</taxon>
        <taxon>Pseudomonadati</taxon>
        <taxon>Pseudomonadota</taxon>
        <taxon>Alphaproteobacteria</taxon>
        <taxon>Rhodobacterales</taxon>
        <taxon>Roseobacteraceae</taxon>
        <taxon>Jannaschia</taxon>
    </lineage>
</organism>
<reference evidence="3" key="1">
    <citation type="submission" date="2016-10" db="EMBL/GenBank/DDBJ databases">
        <authorList>
            <person name="Varghese N."/>
            <person name="Submissions S."/>
        </authorList>
    </citation>
    <scope>NUCLEOTIDE SEQUENCE [LARGE SCALE GENOMIC DNA]</scope>
    <source>
        <strain evidence="3">DSM 100420</strain>
    </source>
</reference>
<feature type="region of interest" description="Disordered" evidence="1">
    <location>
        <begin position="1"/>
        <end position="35"/>
    </location>
</feature>
<evidence type="ECO:0000313" key="3">
    <source>
        <dbReference type="Proteomes" id="UP000198914"/>
    </source>
</evidence>
<proteinExistence type="predicted"/>
<dbReference type="EMBL" id="FNPX01000003">
    <property type="protein sequence ID" value="SDY82021.1"/>
    <property type="molecule type" value="Genomic_DNA"/>
</dbReference>
<name>A0A1H3MZ93_9RHOB</name>
<keyword evidence="3" id="KW-1185">Reference proteome</keyword>
<dbReference type="RefSeq" id="WP_211605482.1">
    <property type="nucleotide sequence ID" value="NZ_FNPX01000003.1"/>
</dbReference>
<evidence type="ECO:0000313" key="2">
    <source>
        <dbReference type="EMBL" id="SDY82021.1"/>
    </source>
</evidence>
<accession>A0A1H3MZ93</accession>
<evidence type="ECO:0000256" key="1">
    <source>
        <dbReference type="SAM" id="MobiDB-lite"/>
    </source>
</evidence>
<dbReference type="AlphaFoldDB" id="A0A1H3MZ93"/>
<dbReference type="Proteomes" id="UP000198914">
    <property type="component" value="Unassembled WGS sequence"/>
</dbReference>